<dbReference type="KEGG" id="nsh:GXM_03835"/>
<name>A0A5P8W185_9NOSO</name>
<dbReference type="Proteomes" id="UP000326678">
    <property type="component" value="Chromosome Gxm1"/>
</dbReference>
<keyword evidence="2" id="KW-1185">Reference proteome</keyword>
<evidence type="ECO:0000313" key="2">
    <source>
        <dbReference type="Proteomes" id="UP000326678"/>
    </source>
</evidence>
<dbReference type="EMBL" id="CP045226">
    <property type="protein sequence ID" value="QFS46354.1"/>
    <property type="molecule type" value="Genomic_DNA"/>
</dbReference>
<organism evidence="1 2">
    <name type="scientific">Nostoc sphaeroides CCNUC1</name>
    <dbReference type="NCBI Taxonomy" id="2653204"/>
    <lineage>
        <taxon>Bacteria</taxon>
        <taxon>Bacillati</taxon>
        <taxon>Cyanobacteriota</taxon>
        <taxon>Cyanophyceae</taxon>
        <taxon>Nostocales</taxon>
        <taxon>Nostocaceae</taxon>
        <taxon>Nostoc</taxon>
    </lineage>
</organism>
<evidence type="ECO:0000313" key="1">
    <source>
        <dbReference type="EMBL" id="QFS46354.1"/>
    </source>
</evidence>
<protein>
    <submittedName>
        <fullName evidence="1">Uncharacterized protein</fullName>
    </submittedName>
</protein>
<reference evidence="1 2" key="1">
    <citation type="submission" date="2019-10" db="EMBL/GenBank/DDBJ databases">
        <title>Genomic and transcriptomic insights into the perfect genentic adaptation of a filamentous nitrogen-fixing cyanobacterium to rice fields.</title>
        <authorList>
            <person name="Chen Z."/>
        </authorList>
    </citation>
    <scope>NUCLEOTIDE SEQUENCE [LARGE SCALE GENOMIC DNA]</scope>
    <source>
        <strain evidence="1">CCNUC1</strain>
    </source>
</reference>
<accession>A0A5P8W185</accession>
<proteinExistence type="predicted"/>
<dbReference type="AlphaFoldDB" id="A0A5P8W185"/>
<sequence>MGNGEWGMGNGEWGIEHRLFFLPLPPLLPCLTALPGRVH</sequence>
<gene>
    <name evidence="1" type="ORF">GXM_03835</name>
</gene>